<dbReference type="SUPFAM" id="SSF56300">
    <property type="entry name" value="Metallo-dependent phosphatases"/>
    <property type="match status" value="1"/>
</dbReference>
<evidence type="ECO:0000259" key="7">
    <source>
        <dbReference type="Pfam" id="PF00149"/>
    </source>
</evidence>
<dbReference type="Gene3D" id="3.60.21.10">
    <property type="match status" value="2"/>
</dbReference>
<dbReference type="Proteomes" id="UP000266273">
    <property type="component" value="Unassembled WGS sequence"/>
</dbReference>
<dbReference type="AlphaFoldDB" id="A0A397PNS4"/>
<dbReference type="PANTHER" id="PTHR34990">
    <property type="entry name" value="UDP-2,3-DIACYLGLUCOSAMINE HYDROLASE-RELATED"/>
    <property type="match status" value="1"/>
</dbReference>
<dbReference type="PANTHER" id="PTHR34990:SF2">
    <property type="entry name" value="BLL8164 PROTEIN"/>
    <property type="match status" value="1"/>
</dbReference>
<dbReference type="GO" id="GO:0016020">
    <property type="term" value="C:membrane"/>
    <property type="evidence" value="ECO:0007669"/>
    <property type="project" value="GOC"/>
</dbReference>
<evidence type="ECO:0000256" key="1">
    <source>
        <dbReference type="ARBA" id="ARBA00022475"/>
    </source>
</evidence>
<evidence type="ECO:0000256" key="4">
    <source>
        <dbReference type="ARBA" id="ARBA00023136"/>
    </source>
</evidence>
<dbReference type="InterPro" id="IPR029052">
    <property type="entry name" value="Metallo-depent_PP-like"/>
</dbReference>
<dbReference type="GO" id="GO:0046872">
    <property type="term" value="F:metal ion binding"/>
    <property type="evidence" value="ECO:0007669"/>
    <property type="project" value="UniProtKB-KW"/>
</dbReference>
<dbReference type="GO" id="GO:0009245">
    <property type="term" value="P:lipid A biosynthetic process"/>
    <property type="evidence" value="ECO:0007669"/>
    <property type="project" value="TreeGrafter"/>
</dbReference>
<feature type="domain" description="Calcineurin-like phosphoesterase" evidence="7">
    <location>
        <begin position="9"/>
        <end position="142"/>
    </location>
</feature>
<organism evidence="8 9">
    <name type="scientific">Dichotomicrobium thermohalophilum</name>
    <dbReference type="NCBI Taxonomy" id="933063"/>
    <lineage>
        <taxon>Bacteria</taxon>
        <taxon>Pseudomonadati</taxon>
        <taxon>Pseudomonadota</taxon>
        <taxon>Alphaproteobacteria</taxon>
        <taxon>Hyphomicrobiales</taxon>
        <taxon>Hyphomicrobiaceae</taxon>
        <taxon>Dichotomicrobium</taxon>
    </lineage>
</organism>
<dbReference type="InterPro" id="IPR004843">
    <property type="entry name" value="Calcineurin-like_PHP"/>
</dbReference>
<comment type="caution">
    <text evidence="8">The sequence shown here is derived from an EMBL/GenBank/DDBJ whole genome shotgun (WGS) entry which is preliminary data.</text>
</comment>
<dbReference type="InterPro" id="IPR043461">
    <property type="entry name" value="LpxH-like"/>
</dbReference>
<keyword evidence="4 6" id="KW-0472">Membrane</keyword>
<gene>
    <name evidence="8" type="ORF">BXY53_2248</name>
</gene>
<keyword evidence="6" id="KW-0812">Transmembrane</keyword>
<evidence type="ECO:0000313" key="8">
    <source>
        <dbReference type="EMBL" id="RIA47684.1"/>
    </source>
</evidence>
<sequence length="445" mass="50728">MTKIPVYYLISDLHIGGEEALGVCDFEDELIGYLLELSGHTEEDVELIIVGDAFGLWEITTVQGSEKLDAIVAQFPRIFETFRQVGRDIKITLLAGNHDYELACYPEFGERLKAYNIHLEQTPSIIRRIGHQRLWIEHGSQHDPANRVPDYGNPYAQPIGYFITRDVVGVAAQRSRLGRYNWLKDIQSVYPTEAIPTWILSNYFYREMSPILRWIALPFLMFFSFSVFVVIGAGMEFAGVSDTNIFLNNQLFRSLGLLGSLLQLVLTANAVILAVLIVLAFPGWFILRDVRQTARRFGLVLDPTKLTGQKEDAYLDAARAVFQENPDVAAFIYGHTHAPSVRKIGDRAVINTGTWIKQFQPVKVRFGILPRIYVPRYCLSSFRISAQGKQIVVAYREVKKAPGRELTWLQRMLMSRRVSSLMEPVPEHTILEAHCDVFEDTRSRR</sequence>
<feature type="transmembrane region" description="Helical" evidence="6">
    <location>
        <begin position="211"/>
        <end position="235"/>
    </location>
</feature>
<name>A0A397PNS4_9HYPH</name>
<accession>A0A397PNS4</accession>
<proteinExistence type="predicted"/>
<keyword evidence="1" id="KW-1003">Cell membrane</keyword>
<keyword evidence="6" id="KW-1133">Transmembrane helix</keyword>
<evidence type="ECO:0000256" key="3">
    <source>
        <dbReference type="ARBA" id="ARBA00022723"/>
    </source>
</evidence>
<dbReference type="Pfam" id="PF00149">
    <property type="entry name" value="Metallophos"/>
    <property type="match status" value="1"/>
</dbReference>
<dbReference type="GO" id="GO:0008758">
    <property type="term" value="F:UDP-2,3-diacylglucosamine hydrolase activity"/>
    <property type="evidence" value="ECO:0007669"/>
    <property type="project" value="TreeGrafter"/>
</dbReference>
<feature type="transmembrane region" description="Helical" evidence="6">
    <location>
        <begin position="255"/>
        <end position="287"/>
    </location>
</feature>
<protein>
    <submittedName>
        <fullName evidence="8">Calcineurin-like phosphoesterase family protein</fullName>
    </submittedName>
</protein>
<dbReference type="EMBL" id="QXDF01000002">
    <property type="protein sequence ID" value="RIA47684.1"/>
    <property type="molecule type" value="Genomic_DNA"/>
</dbReference>
<evidence type="ECO:0000313" key="9">
    <source>
        <dbReference type="Proteomes" id="UP000266273"/>
    </source>
</evidence>
<evidence type="ECO:0000256" key="5">
    <source>
        <dbReference type="ARBA" id="ARBA00023211"/>
    </source>
</evidence>
<reference evidence="8 9" key="1">
    <citation type="submission" date="2018-08" db="EMBL/GenBank/DDBJ databases">
        <title>Genomic Encyclopedia of Archaeal and Bacterial Type Strains, Phase II (KMG-II): from individual species to whole genera.</title>
        <authorList>
            <person name="Goeker M."/>
        </authorList>
    </citation>
    <scope>NUCLEOTIDE SEQUENCE [LARGE SCALE GENOMIC DNA]</scope>
    <source>
        <strain evidence="8 9">DSM 5002</strain>
    </source>
</reference>
<evidence type="ECO:0000256" key="6">
    <source>
        <dbReference type="SAM" id="Phobius"/>
    </source>
</evidence>
<keyword evidence="5" id="KW-0464">Manganese</keyword>
<keyword evidence="2" id="KW-0997">Cell inner membrane</keyword>
<keyword evidence="9" id="KW-1185">Reference proteome</keyword>
<evidence type="ECO:0000256" key="2">
    <source>
        <dbReference type="ARBA" id="ARBA00022519"/>
    </source>
</evidence>
<keyword evidence="3" id="KW-0479">Metal-binding</keyword>